<gene>
    <name evidence="1" type="ORF">EV695_1305</name>
</gene>
<comment type="caution">
    <text evidence="1">The sequence shown here is derived from an EMBL/GenBank/DDBJ whole genome shotgun (WGS) entry which is preliminary data.</text>
</comment>
<evidence type="ECO:0000313" key="1">
    <source>
        <dbReference type="EMBL" id="TCJ86807.1"/>
    </source>
</evidence>
<dbReference type="RefSeq" id="WP_131905138.1">
    <property type="nucleotide sequence ID" value="NZ_BAAAFU010000004.1"/>
</dbReference>
<protein>
    <submittedName>
        <fullName evidence="1">Uncharacterized protein DUF4303</fullName>
    </submittedName>
</protein>
<dbReference type="EMBL" id="SMFQ01000003">
    <property type="protein sequence ID" value="TCJ86807.1"/>
    <property type="molecule type" value="Genomic_DNA"/>
</dbReference>
<dbReference type="Pfam" id="PF14136">
    <property type="entry name" value="DUF4303"/>
    <property type="match status" value="1"/>
</dbReference>
<accession>A0A4R1EYA5</accession>
<proteinExistence type="predicted"/>
<name>A0A4R1EYA5_9GAMM</name>
<dbReference type="AlphaFoldDB" id="A0A4R1EYA5"/>
<sequence>MMFNEICQDLERELYKACVRYLSLLQNDVKNEKVYAFAILIESGFVSMGISVNTIEGLKERRIKEKSVTPVELITPDIYLEMSSAEWKYQNKHWDVFVSVNKVLDTFFENLYEGNGFVDIDKKLNVDEIMNFAESRFIQIILNVLKRIKSDNLLNGSTLLNDLFLGVQFNDIGKEEIVLIEKVSKELNSMYWLDKVLQMKNLIK</sequence>
<evidence type="ECO:0000313" key="2">
    <source>
        <dbReference type="Proteomes" id="UP000294887"/>
    </source>
</evidence>
<reference evidence="1 2" key="1">
    <citation type="submission" date="2019-03" db="EMBL/GenBank/DDBJ databases">
        <title>Genomic Encyclopedia of Type Strains, Phase IV (KMG-IV): sequencing the most valuable type-strain genomes for metagenomic binning, comparative biology and taxonomic classification.</title>
        <authorList>
            <person name="Goeker M."/>
        </authorList>
    </citation>
    <scope>NUCLEOTIDE SEQUENCE [LARGE SCALE GENOMIC DNA]</scope>
    <source>
        <strain evidence="1 2">DSM 24830</strain>
    </source>
</reference>
<dbReference type="Proteomes" id="UP000294887">
    <property type="component" value="Unassembled WGS sequence"/>
</dbReference>
<organism evidence="1 2">
    <name type="scientific">Cocleimonas flava</name>
    <dbReference type="NCBI Taxonomy" id="634765"/>
    <lineage>
        <taxon>Bacteria</taxon>
        <taxon>Pseudomonadati</taxon>
        <taxon>Pseudomonadota</taxon>
        <taxon>Gammaproteobacteria</taxon>
        <taxon>Thiotrichales</taxon>
        <taxon>Thiotrichaceae</taxon>
        <taxon>Cocleimonas</taxon>
    </lineage>
</organism>
<keyword evidence="2" id="KW-1185">Reference proteome</keyword>
<dbReference type="InterPro" id="IPR025409">
    <property type="entry name" value="DUF4303"/>
</dbReference>
<dbReference type="OrthoDB" id="9553755at2"/>